<sequence>MATCYTLSINNFSSIISIIVLILVINPIQIESSGKSKKKTIPNGPVINVTKYLSFPDFNQNKNPRIHQDINLLGSAIFSDQKSCIQIPPEDTTNLRHLAGRAIHSSPIRLFDPLTETPASFSTTFSFQFNTTTTNTSNPTDTNGGGSGGSGLTFIIVPDEFTVGRPGPWLGMLNDVCDDEYKAIGIEFDTRKNPEFGDPNDNHVGINLASIVSSTTINASELGIFLKDGSVHRAWVNYDGPNRFIDVRLGADTETYPEKPAFSGPLDLSPFLKEYMFVGFSASTGNFTQIHNVLSWNFTATSQASLRVPSIETCESKIILEEKISHRKTPSSFLIFLAVMVLVLVVLLNLYFNGKRKERNAHGNGVVLPEKKQRPRPPNKPRLFTIAEVHSATWSFNESQVLGSDSRGTTYKGVILNGCQVAVKRFSARFLGSSGLDRRRLGKEINGVSKIRHPNLVPIRGWCFDGREVIVVYDYLPNGSLDRWLFGVGVLPWTRRLKVVKDVADSLSYLHSKELAHKNVKTSSVFLDVSFRAVLGDYGFVLDSAESRRFESAVSQKADVFDFGIFVLEVVAGRTRSSDPSDPGGMDLLSLAWGKHETDEKAKVVDRRMGSVLNMDQAVRVLEIGLLCTLNENKGRPTMEEVVEFLCWEKPVPELPPSRPVSLFPYNSMTGLCAGYSCASFK</sequence>
<accession>A0ACB7YLG2</accession>
<comment type="caution">
    <text evidence="1">The sequence shown here is derived from an EMBL/GenBank/DDBJ whole genome shotgun (WGS) entry which is preliminary data.</text>
</comment>
<dbReference type="EMBL" id="CM037161">
    <property type="protein sequence ID" value="KAH7854243.1"/>
    <property type="molecule type" value="Genomic_DNA"/>
</dbReference>
<dbReference type="Proteomes" id="UP000828048">
    <property type="component" value="Chromosome 11"/>
</dbReference>
<reference evidence="1 2" key="1">
    <citation type="journal article" date="2021" name="Hortic Res">
        <title>High-quality reference genome and annotation aids understanding of berry development for evergreen blueberry (Vaccinium darrowii).</title>
        <authorList>
            <person name="Yu J."/>
            <person name="Hulse-Kemp A.M."/>
            <person name="Babiker E."/>
            <person name="Staton M."/>
        </authorList>
    </citation>
    <scope>NUCLEOTIDE SEQUENCE [LARGE SCALE GENOMIC DNA]</scope>
    <source>
        <strain evidence="2">cv. NJ 8807/NJ 8810</strain>
        <tissue evidence="1">Young leaf</tissue>
    </source>
</reference>
<evidence type="ECO:0000313" key="1">
    <source>
        <dbReference type="EMBL" id="KAH7854243.1"/>
    </source>
</evidence>
<name>A0ACB7YLG2_9ERIC</name>
<organism evidence="1 2">
    <name type="scientific">Vaccinium darrowii</name>
    <dbReference type="NCBI Taxonomy" id="229202"/>
    <lineage>
        <taxon>Eukaryota</taxon>
        <taxon>Viridiplantae</taxon>
        <taxon>Streptophyta</taxon>
        <taxon>Embryophyta</taxon>
        <taxon>Tracheophyta</taxon>
        <taxon>Spermatophyta</taxon>
        <taxon>Magnoliopsida</taxon>
        <taxon>eudicotyledons</taxon>
        <taxon>Gunneridae</taxon>
        <taxon>Pentapetalae</taxon>
        <taxon>asterids</taxon>
        <taxon>Ericales</taxon>
        <taxon>Ericaceae</taxon>
        <taxon>Vaccinioideae</taxon>
        <taxon>Vaccinieae</taxon>
        <taxon>Vaccinium</taxon>
    </lineage>
</organism>
<keyword evidence="2" id="KW-1185">Reference proteome</keyword>
<evidence type="ECO:0000313" key="2">
    <source>
        <dbReference type="Proteomes" id="UP000828048"/>
    </source>
</evidence>
<proteinExistence type="predicted"/>
<gene>
    <name evidence="1" type="ORF">Vadar_011667</name>
</gene>
<protein>
    <submittedName>
        <fullName evidence="1">Uncharacterized protein</fullName>
    </submittedName>
</protein>